<keyword evidence="1" id="KW-0472">Membrane</keyword>
<accession>A0A7T4EGT4</accession>
<name>A0A7T4EGT4_9CORY</name>
<evidence type="ECO:0000313" key="3">
    <source>
        <dbReference type="Proteomes" id="UP000596145"/>
    </source>
</evidence>
<keyword evidence="1" id="KW-1133">Transmembrane helix</keyword>
<feature type="transmembrane region" description="Helical" evidence="1">
    <location>
        <begin position="28"/>
        <end position="46"/>
    </location>
</feature>
<dbReference type="AlphaFoldDB" id="A0A7T4EGT4"/>
<reference evidence="2 3" key="1">
    <citation type="submission" date="2020-12" db="EMBL/GenBank/DDBJ databases">
        <title>FDA dAtabase for Regulatory Grade micrObial Sequences (FDA-ARGOS): Supporting development and validation of Infectious Disease Dx tests.</title>
        <authorList>
            <person name="Sproer C."/>
            <person name="Gronow S."/>
            <person name="Severitt S."/>
            <person name="Schroder I."/>
            <person name="Tallon L."/>
            <person name="Sadzewicz L."/>
            <person name="Zhao X."/>
            <person name="Boylan J."/>
            <person name="Ott S."/>
            <person name="Bowen H."/>
            <person name="Vavikolanu K."/>
            <person name="Mehta A."/>
            <person name="Aluvathingal J."/>
            <person name="Nadendla S."/>
            <person name="Lowell S."/>
            <person name="Myers T."/>
            <person name="Yan Y."/>
            <person name="Sichtig H."/>
        </authorList>
    </citation>
    <scope>NUCLEOTIDE SEQUENCE [LARGE SCALE GENOMIC DNA]</scope>
    <source>
        <strain evidence="2 3">FDAARGOS_1053</strain>
    </source>
</reference>
<dbReference type="RefSeq" id="WP_084037074.1">
    <property type="nucleotide sequence ID" value="NZ_CP066007.1"/>
</dbReference>
<proteinExistence type="predicted"/>
<feature type="transmembrane region" description="Helical" evidence="1">
    <location>
        <begin position="7"/>
        <end position="22"/>
    </location>
</feature>
<evidence type="ECO:0000256" key="1">
    <source>
        <dbReference type="SAM" id="Phobius"/>
    </source>
</evidence>
<dbReference type="GeneID" id="92761097"/>
<keyword evidence="1" id="KW-0812">Transmembrane</keyword>
<gene>
    <name evidence="2" type="ORF">I6I10_04080</name>
</gene>
<protein>
    <submittedName>
        <fullName evidence="2">Uncharacterized protein</fullName>
    </submittedName>
</protein>
<organism evidence="2 3">
    <name type="scientific">Corynebacterium glucuronolyticum</name>
    <dbReference type="NCBI Taxonomy" id="39791"/>
    <lineage>
        <taxon>Bacteria</taxon>
        <taxon>Bacillati</taxon>
        <taxon>Actinomycetota</taxon>
        <taxon>Actinomycetes</taxon>
        <taxon>Mycobacteriales</taxon>
        <taxon>Corynebacteriaceae</taxon>
        <taxon>Corynebacterium</taxon>
    </lineage>
</organism>
<dbReference type="Proteomes" id="UP000596145">
    <property type="component" value="Chromosome"/>
</dbReference>
<evidence type="ECO:0000313" key="2">
    <source>
        <dbReference type="EMBL" id="QQB47097.1"/>
    </source>
</evidence>
<sequence>MRLLRIALSWIAFLALVIYLFTRPDHDWLIFVALAGIVLSEVFNWIDRKNGSDPLRGSYDGGKVTDEQIKQARRLREEDPSISIPEALNQVKRNA</sequence>
<dbReference type="EMBL" id="CP066007">
    <property type="protein sequence ID" value="QQB47097.1"/>
    <property type="molecule type" value="Genomic_DNA"/>
</dbReference>